<sequence length="202" mass="21149">MFSLAPFLLLLWSTLPDLWSKIASSAFLVGNNPSSLLDLPSGLMFSGQVEVSGAHSQLGEAQLCAPPGPCNALSCSHLYALVAHHFGADGIEHLLPSAIPCVLPVVPPSSGHPSSPLGGILVTLLQDMHLTHSRAVVRENCAASISGLSSCGPLILTMNLQNPPQCQGCHNCGHIGHHSQVCTNPWVEGANSKEQTGKEQLT</sequence>
<keyword evidence="2" id="KW-1185">Reference proteome</keyword>
<comment type="caution">
    <text evidence="1">The sequence shown here is derived from an EMBL/GenBank/DDBJ whole genome shotgun (WGS) entry which is preliminary data.</text>
</comment>
<accession>A0ACC2UGF7</accession>
<gene>
    <name evidence="1" type="ORF">DSO57_1014093</name>
</gene>
<reference evidence="1" key="1">
    <citation type="submission" date="2022-04" db="EMBL/GenBank/DDBJ databases">
        <title>Genome of the entomopathogenic fungus Entomophthora muscae.</title>
        <authorList>
            <person name="Elya C."/>
            <person name="Lovett B.R."/>
            <person name="Lee E."/>
            <person name="Macias A.M."/>
            <person name="Hajek A.E."/>
            <person name="De Bivort B.L."/>
            <person name="Kasson M.T."/>
            <person name="De Fine Licht H.H."/>
            <person name="Stajich J.E."/>
        </authorList>
    </citation>
    <scope>NUCLEOTIDE SEQUENCE</scope>
    <source>
        <strain evidence="1">Berkeley</strain>
    </source>
</reference>
<name>A0ACC2UGF7_9FUNG</name>
<dbReference type="EMBL" id="QTSX02000763">
    <property type="protein sequence ID" value="KAJ9085442.1"/>
    <property type="molecule type" value="Genomic_DNA"/>
</dbReference>
<protein>
    <submittedName>
        <fullName evidence="1">Uncharacterized protein</fullName>
    </submittedName>
</protein>
<organism evidence="1 2">
    <name type="scientific">Entomophthora muscae</name>
    <dbReference type="NCBI Taxonomy" id="34485"/>
    <lineage>
        <taxon>Eukaryota</taxon>
        <taxon>Fungi</taxon>
        <taxon>Fungi incertae sedis</taxon>
        <taxon>Zoopagomycota</taxon>
        <taxon>Entomophthoromycotina</taxon>
        <taxon>Entomophthoromycetes</taxon>
        <taxon>Entomophthorales</taxon>
        <taxon>Entomophthoraceae</taxon>
        <taxon>Entomophthora</taxon>
    </lineage>
</organism>
<proteinExistence type="predicted"/>
<evidence type="ECO:0000313" key="1">
    <source>
        <dbReference type="EMBL" id="KAJ9085442.1"/>
    </source>
</evidence>
<dbReference type="Proteomes" id="UP001165960">
    <property type="component" value="Unassembled WGS sequence"/>
</dbReference>
<evidence type="ECO:0000313" key="2">
    <source>
        <dbReference type="Proteomes" id="UP001165960"/>
    </source>
</evidence>